<evidence type="ECO:0000313" key="7">
    <source>
        <dbReference type="EMBL" id="BCG25234.1"/>
    </source>
</evidence>
<dbReference type="InterPro" id="IPR009057">
    <property type="entry name" value="Homeodomain-like_sf"/>
</dbReference>
<protein>
    <recommendedName>
        <fullName evidence="6">HTH araC/xylS-type domain-containing protein</fullName>
    </recommendedName>
</protein>
<dbReference type="SUPFAM" id="SSF46689">
    <property type="entry name" value="Homeodomain-like"/>
    <property type="match status" value="2"/>
</dbReference>
<evidence type="ECO:0000313" key="10">
    <source>
        <dbReference type="Proteomes" id="UP001054892"/>
    </source>
</evidence>
<dbReference type="Proteomes" id="UP001054892">
    <property type="component" value="Unassembled WGS sequence"/>
</dbReference>
<evidence type="ECO:0000256" key="1">
    <source>
        <dbReference type="ARBA" id="ARBA00004496"/>
    </source>
</evidence>
<comment type="function">
    <text evidence="5">Regulatory protein of the TOL plasmid xyl operons. XylS activates the xylXYZLTEGFJQKIH operon required for the degradation of toluene, m-xylene and p-xylene.</text>
</comment>
<dbReference type="RefSeq" id="WP_173180372.1">
    <property type="nucleotide sequence ID" value="NZ_AP023189.1"/>
</dbReference>
<dbReference type="InterPro" id="IPR050204">
    <property type="entry name" value="AraC_XylS_family_regulators"/>
</dbReference>
<keyword evidence="4" id="KW-0804">Transcription</keyword>
<dbReference type="GO" id="GO:0009893">
    <property type="term" value="P:positive regulation of metabolic process"/>
    <property type="evidence" value="ECO:0007669"/>
    <property type="project" value="UniProtKB-ARBA"/>
</dbReference>
<gene>
    <name evidence="7" type="ORF">TUM18999_34250</name>
    <name evidence="8" type="ORF">TUM20286_61740</name>
</gene>
<dbReference type="Proteomes" id="UP000509383">
    <property type="component" value="Chromosome"/>
</dbReference>
<evidence type="ECO:0000313" key="9">
    <source>
        <dbReference type="Proteomes" id="UP000509383"/>
    </source>
</evidence>
<dbReference type="PROSITE" id="PS01124">
    <property type="entry name" value="HTH_ARAC_FAMILY_2"/>
    <property type="match status" value="1"/>
</dbReference>
<dbReference type="InterPro" id="IPR018060">
    <property type="entry name" value="HTH_AraC"/>
</dbReference>
<evidence type="ECO:0000256" key="3">
    <source>
        <dbReference type="ARBA" id="ARBA00023125"/>
    </source>
</evidence>
<name>A0A6J4E8F1_9PSED</name>
<keyword evidence="3" id="KW-0238">DNA-binding</keyword>
<organism evidence="7 9">
    <name type="scientific">Pseudomonas tohonis</name>
    <dbReference type="NCBI Taxonomy" id="2725477"/>
    <lineage>
        <taxon>Bacteria</taxon>
        <taxon>Pseudomonadati</taxon>
        <taxon>Pseudomonadota</taxon>
        <taxon>Gammaproteobacteria</taxon>
        <taxon>Pseudomonadales</taxon>
        <taxon>Pseudomonadaceae</taxon>
        <taxon>Pseudomonas</taxon>
    </lineage>
</organism>
<dbReference type="KEGG" id="ptw:TUM18999_34250"/>
<accession>A0A6J4E8F1</accession>
<dbReference type="SMART" id="SM00342">
    <property type="entry name" value="HTH_ARAC"/>
    <property type="match status" value="1"/>
</dbReference>
<comment type="subcellular location">
    <subcellularLocation>
        <location evidence="1">Cytoplasm</location>
    </subcellularLocation>
</comment>
<evidence type="ECO:0000256" key="4">
    <source>
        <dbReference type="ARBA" id="ARBA00023163"/>
    </source>
</evidence>
<dbReference type="AlphaFoldDB" id="A0A6J4E8F1"/>
<evidence type="ECO:0000259" key="6">
    <source>
        <dbReference type="PROSITE" id="PS01124"/>
    </source>
</evidence>
<dbReference type="GO" id="GO:0043565">
    <property type="term" value="F:sequence-specific DNA binding"/>
    <property type="evidence" value="ECO:0007669"/>
    <property type="project" value="InterPro"/>
</dbReference>
<evidence type="ECO:0000313" key="8">
    <source>
        <dbReference type="EMBL" id="GJN56422.1"/>
    </source>
</evidence>
<sequence length="172" mass="19639">MNMAVLDQETYQLAMAFQAALQDSARPEPQSLHQLGMRLCQHLVVRYEDHVADIRDRLALAPWQERKAKRILASTCQDKLSIAEVASQCSMSRSHFSRAFKKTTGMSPQEWTLKSRIERAQLLIAEGSMSMCEVAFECGFSDQSHFTRTFRKLTGISPKRWQRSQQSSLQVA</sequence>
<dbReference type="EMBL" id="AP023189">
    <property type="protein sequence ID" value="BCG25234.1"/>
    <property type="molecule type" value="Genomic_DNA"/>
</dbReference>
<reference evidence="7 9" key="1">
    <citation type="submission" date="2020-05" db="EMBL/GenBank/DDBJ databases">
        <title>Characterization of novel class B3 metallo-beta-lactamase from novel Pseudomonas species.</title>
        <authorList>
            <person name="Yamada K."/>
            <person name="Aoki K."/>
            <person name="Ishii Y."/>
        </authorList>
    </citation>
    <scope>NUCLEOTIDE SEQUENCE [LARGE SCALE GENOMIC DNA]</scope>
    <source>
        <strain evidence="7 9">TUM18999</strain>
        <strain evidence="8 10">TUM20286</strain>
    </source>
</reference>
<evidence type="ECO:0000256" key="5">
    <source>
        <dbReference type="ARBA" id="ARBA00037345"/>
    </source>
</evidence>
<keyword evidence="2" id="KW-0805">Transcription regulation</keyword>
<dbReference type="PANTHER" id="PTHR46796">
    <property type="entry name" value="HTH-TYPE TRANSCRIPTIONAL ACTIVATOR RHAS-RELATED"/>
    <property type="match status" value="1"/>
</dbReference>
<dbReference type="Gene3D" id="1.10.10.60">
    <property type="entry name" value="Homeodomain-like"/>
    <property type="match status" value="2"/>
</dbReference>
<dbReference type="GO" id="GO:0005737">
    <property type="term" value="C:cytoplasm"/>
    <property type="evidence" value="ECO:0007669"/>
    <property type="project" value="UniProtKB-SubCell"/>
</dbReference>
<dbReference type="InterPro" id="IPR020449">
    <property type="entry name" value="Tscrpt_reg_AraC-type_HTH"/>
</dbReference>
<dbReference type="PANTHER" id="PTHR46796:SF14">
    <property type="entry name" value="TRANSCRIPTIONAL REGULATORY PROTEIN"/>
    <property type="match status" value="1"/>
</dbReference>
<dbReference type="Pfam" id="PF12833">
    <property type="entry name" value="HTH_18"/>
    <property type="match status" value="1"/>
</dbReference>
<dbReference type="InterPro" id="IPR018062">
    <property type="entry name" value="HTH_AraC-typ_CS"/>
</dbReference>
<dbReference type="EMBL" id="BQKM01000035">
    <property type="protein sequence ID" value="GJN56422.1"/>
    <property type="molecule type" value="Genomic_DNA"/>
</dbReference>
<dbReference type="PROSITE" id="PS00041">
    <property type="entry name" value="HTH_ARAC_FAMILY_1"/>
    <property type="match status" value="1"/>
</dbReference>
<feature type="domain" description="HTH araC/xylS-type" evidence="6">
    <location>
        <begin position="66"/>
        <end position="164"/>
    </location>
</feature>
<keyword evidence="10" id="KW-1185">Reference proteome</keyword>
<proteinExistence type="predicted"/>
<evidence type="ECO:0000256" key="2">
    <source>
        <dbReference type="ARBA" id="ARBA00023015"/>
    </source>
</evidence>
<dbReference type="PRINTS" id="PR00032">
    <property type="entry name" value="HTHARAC"/>
</dbReference>
<dbReference type="GO" id="GO:0003700">
    <property type="term" value="F:DNA-binding transcription factor activity"/>
    <property type="evidence" value="ECO:0007669"/>
    <property type="project" value="InterPro"/>
</dbReference>